<dbReference type="EMBL" id="CP136892">
    <property type="protein sequence ID" value="WOL01165.1"/>
    <property type="molecule type" value="Genomic_DNA"/>
</dbReference>
<organism evidence="4 5">
    <name type="scientific">Canna indica</name>
    <name type="common">Indian-shot</name>
    <dbReference type="NCBI Taxonomy" id="4628"/>
    <lineage>
        <taxon>Eukaryota</taxon>
        <taxon>Viridiplantae</taxon>
        <taxon>Streptophyta</taxon>
        <taxon>Embryophyta</taxon>
        <taxon>Tracheophyta</taxon>
        <taxon>Spermatophyta</taxon>
        <taxon>Magnoliopsida</taxon>
        <taxon>Liliopsida</taxon>
        <taxon>Zingiberales</taxon>
        <taxon>Cannaceae</taxon>
        <taxon>Canna</taxon>
    </lineage>
</organism>
<dbReference type="Gene3D" id="2.60.120.200">
    <property type="match status" value="1"/>
</dbReference>
<dbReference type="GO" id="GO:0005975">
    <property type="term" value="P:carbohydrate metabolic process"/>
    <property type="evidence" value="ECO:0007669"/>
    <property type="project" value="InterPro"/>
</dbReference>
<keyword evidence="2" id="KW-0326">Glycosidase</keyword>
<gene>
    <name evidence="4" type="ORF">Cni_G09879</name>
</gene>
<dbReference type="GO" id="GO:0004553">
    <property type="term" value="F:hydrolase activity, hydrolyzing O-glycosyl compounds"/>
    <property type="evidence" value="ECO:0007669"/>
    <property type="project" value="InterPro"/>
</dbReference>
<evidence type="ECO:0000259" key="3">
    <source>
        <dbReference type="PROSITE" id="PS51762"/>
    </source>
</evidence>
<dbReference type="SUPFAM" id="SSF49899">
    <property type="entry name" value="Concanavalin A-like lectins/glucanases"/>
    <property type="match status" value="1"/>
</dbReference>
<reference evidence="4 5" key="1">
    <citation type="submission" date="2023-10" db="EMBL/GenBank/DDBJ databases">
        <title>Chromosome-scale genome assembly provides insights into flower coloration mechanisms of Canna indica.</title>
        <authorList>
            <person name="Li C."/>
        </authorList>
    </citation>
    <scope>NUCLEOTIDE SEQUENCE [LARGE SCALE GENOMIC DNA]</scope>
    <source>
        <tissue evidence="4">Flower</tissue>
    </source>
</reference>
<dbReference type="AlphaFoldDB" id="A0AAQ3K3B2"/>
<feature type="domain" description="GH16" evidence="3">
    <location>
        <begin position="1"/>
        <end position="127"/>
    </location>
</feature>
<dbReference type="PANTHER" id="PTHR31062">
    <property type="entry name" value="XYLOGLUCAN ENDOTRANSGLUCOSYLASE/HYDROLASE PROTEIN 8-RELATED"/>
    <property type="match status" value="1"/>
</dbReference>
<dbReference type="PROSITE" id="PS51762">
    <property type="entry name" value="GH16_2"/>
    <property type="match status" value="1"/>
</dbReference>
<dbReference type="PROSITE" id="PS01034">
    <property type="entry name" value="GH16_1"/>
    <property type="match status" value="1"/>
</dbReference>
<dbReference type="InterPro" id="IPR044791">
    <property type="entry name" value="Beta-glucanase/XTH"/>
</dbReference>
<dbReference type="Proteomes" id="UP001327560">
    <property type="component" value="Chromosome 3"/>
</dbReference>
<proteinExistence type="predicted"/>
<keyword evidence="5" id="KW-1185">Reference proteome</keyword>
<name>A0AAQ3K3B2_9LILI</name>
<evidence type="ECO:0000313" key="5">
    <source>
        <dbReference type="Proteomes" id="UP001327560"/>
    </source>
</evidence>
<dbReference type="Pfam" id="PF00722">
    <property type="entry name" value="Glyco_hydro_16"/>
    <property type="match status" value="1"/>
</dbReference>
<accession>A0AAQ3K3B2</accession>
<evidence type="ECO:0000256" key="1">
    <source>
        <dbReference type="ARBA" id="ARBA00022801"/>
    </source>
</evidence>
<dbReference type="InterPro" id="IPR000757">
    <property type="entry name" value="Beta-glucanase-like"/>
</dbReference>
<sequence>MPWCVYCHNVNLLSSTGDKHDEIDFEFLGNETGQPYIIHTNIFIQGVGNREEQFYPWFDPSADFHNYTIHWNPSLVAVFINYGNYGVPFPNQQAMRAYSSIWNAINWATRGGLVKMDWNSAPFIAYYLYMQLRACPFIDWNMSHSRWLQNIF</sequence>
<dbReference type="InterPro" id="IPR008263">
    <property type="entry name" value="GH16_AS"/>
</dbReference>
<keyword evidence="1" id="KW-0378">Hydrolase</keyword>
<evidence type="ECO:0000256" key="2">
    <source>
        <dbReference type="ARBA" id="ARBA00023295"/>
    </source>
</evidence>
<dbReference type="InterPro" id="IPR013320">
    <property type="entry name" value="ConA-like_dom_sf"/>
</dbReference>
<evidence type="ECO:0000313" key="4">
    <source>
        <dbReference type="EMBL" id="WOL01165.1"/>
    </source>
</evidence>
<protein>
    <recommendedName>
        <fullName evidence="3">GH16 domain-containing protein</fullName>
    </recommendedName>
</protein>